<dbReference type="Proteomes" id="UP000553034">
    <property type="component" value="Unassembled WGS sequence"/>
</dbReference>
<dbReference type="Gene3D" id="2.40.128.110">
    <property type="entry name" value="Lipid/polyisoprenoid-binding, YceI-like"/>
    <property type="match status" value="1"/>
</dbReference>
<dbReference type="InterPro" id="IPR007372">
    <property type="entry name" value="Lipid/polyisoprenoid-bd_YceI"/>
</dbReference>
<sequence length="190" mass="20949">MKMFTFKSIAIGLALLGSTSILAQDTKKINTKTSKIEWKGEKLTGSHEGTLHFKSGHLKLENNKLVGGEFIVDMKSLNVTDISGEGKQKLEGHLSSDDFFGVKNHPTAKLVITNVAEKGHNDYGVIAKLTIKGTTKTINFDIEVKANEAEAELVIDRTNYGIKYGSGSFFDNLGDKTIYDDFEIDVELKF</sequence>
<dbReference type="PANTHER" id="PTHR34406">
    <property type="entry name" value="PROTEIN YCEI"/>
    <property type="match status" value="1"/>
</dbReference>
<dbReference type="SMART" id="SM00867">
    <property type="entry name" value="YceI"/>
    <property type="match status" value="1"/>
</dbReference>
<dbReference type="PANTHER" id="PTHR34406:SF1">
    <property type="entry name" value="PROTEIN YCEI"/>
    <property type="match status" value="1"/>
</dbReference>
<dbReference type="AlphaFoldDB" id="A0A840EPR6"/>
<dbReference type="InterPro" id="IPR036761">
    <property type="entry name" value="TTHA0802/YceI-like_sf"/>
</dbReference>
<evidence type="ECO:0000259" key="2">
    <source>
        <dbReference type="SMART" id="SM00867"/>
    </source>
</evidence>
<name>A0A840EPR6_9FLAO</name>
<evidence type="ECO:0000313" key="3">
    <source>
        <dbReference type="EMBL" id="MBB4118980.1"/>
    </source>
</evidence>
<feature type="domain" description="Lipid/polyisoprenoid-binding YceI-like" evidence="2">
    <location>
        <begin position="26"/>
        <end position="189"/>
    </location>
</feature>
<dbReference type="RefSeq" id="WP_343066429.1">
    <property type="nucleotide sequence ID" value="NZ_JACIFO010000004.1"/>
</dbReference>
<feature type="chain" id="PRO_5032378354" evidence="1">
    <location>
        <begin position="24"/>
        <end position="190"/>
    </location>
</feature>
<protein>
    <submittedName>
        <fullName evidence="3">Polyisoprenoid-binding protein YceI</fullName>
    </submittedName>
</protein>
<evidence type="ECO:0000313" key="4">
    <source>
        <dbReference type="Proteomes" id="UP000553034"/>
    </source>
</evidence>
<reference evidence="3 4" key="1">
    <citation type="submission" date="2020-08" db="EMBL/GenBank/DDBJ databases">
        <title>Genomic Encyclopedia of Type Strains, Phase IV (KMG-IV): sequencing the most valuable type-strain genomes for metagenomic binning, comparative biology and taxonomic classification.</title>
        <authorList>
            <person name="Goeker M."/>
        </authorList>
    </citation>
    <scope>NUCLEOTIDE SEQUENCE [LARGE SCALE GENOMIC DNA]</scope>
    <source>
        <strain evidence="3 4">DSM 29568</strain>
    </source>
</reference>
<dbReference type="Pfam" id="PF04264">
    <property type="entry name" value="YceI"/>
    <property type="match status" value="1"/>
</dbReference>
<evidence type="ECO:0000256" key="1">
    <source>
        <dbReference type="SAM" id="SignalP"/>
    </source>
</evidence>
<dbReference type="SUPFAM" id="SSF101874">
    <property type="entry name" value="YceI-like"/>
    <property type="match status" value="1"/>
</dbReference>
<proteinExistence type="predicted"/>
<keyword evidence="1" id="KW-0732">Signal</keyword>
<dbReference type="EMBL" id="JACIFO010000004">
    <property type="protein sequence ID" value="MBB4118980.1"/>
    <property type="molecule type" value="Genomic_DNA"/>
</dbReference>
<organism evidence="3 4">
    <name type="scientific">Mesonia hippocampi</name>
    <dbReference type="NCBI Taxonomy" id="1628250"/>
    <lineage>
        <taxon>Bacteria</taxon>
        <taxon>Pseudomonadati</taxon>
        <taxon>Bacteroidota</taxon>
        <taxon>Flavobacteriia</taxon>
        <taxon>Flavobacteriales</taxon>
        <taxon>Flavobacteriaceae</taxon>
        <taxon>Mesonia</taxon>
    </lineage>
</organism>
<keyword evidence="4" id="KW-1185">Reference proteome</keyword>
<feature type="signal peptide" evidence="1">
    <location>
        <begin position="1"/>
        <end position="23"/>
    </location>
</feature>
<gene>
    <name evidence="3" type="ORF">GGR32_001271</name>
</gene>
<comment type="caution">
    <text evidence="3">The sequence shown here is derived from an EMBL/GenBank/DDBJ whole genome shotgun (WGS) entry which is preliminary data.</text>
</comment>
<accession>A0A840EPR6</accession>